<feature type="domain" description="Type I restriction enzyme R protein N-terminal" evidence="1">
    <location>
        <begin position="25"/>
        <end position="136"/>
    </location>
</feature>
<name>A0A1J5N8D7_9BACT</name>
<organism evidence="2 3">
    <name type="scientific">Pseudodesulfovibrio hydrargyri</name>
    <dbReference type="NCBI Taxonomy" id="2125990"/>
    <lineage>
        <taxon>Bacteria</taxon>
        <taxon>Pseudomonadati</taxon>
        <taxon>Thermodesulfobacteriota</taxon>
        <taxon>Desulfovibrionia</taxon>
        <taxon>Desulfovibrionales</taxon>
        <taxon>Desulfovibrionaceae</taxon>
    </lineage>
</organism>
<gene>
    <name evidence="2" type="ORF">BerOc1_00355</name>
</gene>
<keyword evidence="3" id="KW-1185">Reference proteome</keyword>
<evidence type="ECO:0000313" key="3">
    <source>
        <dbReference type="Proteomes" id="UP000181901"/>
    </source>
</evidence>
<dbReference type="Pfam" id="PF13588">
    <property type="entry name" value="HSDR_N_2"/>
    <property type="match status" value="1"/>
</dbReference>
<accession>A0A1J5N8D7</accession>
<protein>
    <recommendedName>
        <fullName evidence="1">Type I restriction enzyme R protein N-terminal domain-containing protein</fullName>
    </recommendedName>
</protein>
<sequence>MHETSLGGTLRDYLSGEEIDETTFEEFRQLLARLLVEEKGYPKNLLKAKVPLQYCVEDKEFERVIDFVLYDKQNRPVFLVMFCAGDVATFERETVCAARLIDGGPVPYALVTDTMDATLLDVRTGDEVARGMNAVPDYARLMKMVEAAEIKPLTEEQREKQTRVFHTYCGFVCGDHCECSLPPMPDFPLKK</sequence>
<dbReference type="EMBL" id="LKAQ01000001">
    <property type="protein sequence ID" value="OIQ51891.1"/>
    <property type="molecule type" value="Genomic_DNA"/>
</dbReference>
<reference evidence="2 3" key="1">
    <citation type="submission" date="2015-09" db="EMBL/GenBank/DDBJ databases">
        <title>Genome of Desulfovibrio dechloracetivorans BerOc1, a mercury methylating strain isolated from highly hydrocarbons and metals contaminated coastal sediments.</title>
        <authorList>
            <person name="Goni Urriza M."/>
            <person name="Gassie C."/>
            <person name="Bouchez O."/>
            <person name="Klopp C."/>
            <person name="Ranchou-Peyruse A."/>
            <person name="Remy G."/>
        </authorList>
    </citation>
    <scope>NUCLEOTIDE SEQUENCE [LARGE SCALE GENOMIC DNA]</scope>
    <source>
        <strain evidence="2 3">BerOc1</strain>
    </source>
</reference>
<comment type="caution">
    <text evidence="2">The sequence shown here is derived from an EMBL/GenBank/DDBJ whole genome shotgun (WGS) entry which is preliminary data.</text>
</comment>
<proteinExistence type="predicted"/>
<evidence type="ECO:0000313" key="2">
    <source>
        <dbReference type="EMBL" id="OIQ51891.1"/>
    </source>
</evidence>
<evidence type="ECO:0000259" key="1">
    <source>
        <dbReference type="Pfam" id="PF13588"/>
    </source>
</evidence>
<dbReference type="Proteomes" id="UP000181901">
    <property type="component" value="Unassembled WGS sequence"/>
</dbReference>
<dbReference type="InterPro" id="IPR029464">
    <property type="entry name" value="HSDR_N"/>
</dbReference>
<dbReference type="OrthoDB" id="5430956at2"/>
<dbReference type="AlphaFoldDB" id="A0A1J5N8D7"/>
<dbReference type="RefSeq" id="WP_071544005.1">
    <property type="nucleotide sequence ID" value="NZ_LKAQ01000001.1"/>
</dbReference>